<evidence type="ECO:0000259" key="5">
    <source>
        <dbReference type="Pfam" id="PF25944"/>
    </source>
</evidence>
<evidence type="ECO:0000259" key="6">
    <source>
        <dbReference type="Pfam" id="PF25967"/>
    </source>
</evidence>
<dbReference type="GO" id="GO:0005886">
    <property type="term" value="C:plasma membrane"/>
    <property type="evidence" value="ECO:0007669"/>
    <property type="project" value="TreeGrafter"/>
</dbReference>
<dbReference type="InterPro" id="IPR006143">
    <property type="entry name" value="RND_pump_MFP"/>
</dbReference>
<dbReference type="InterPro" id="IPR058624">
    <property type="entry name" value="MdtA-like_HH"/>
</dbReference>
<comment type="subcellular location">
    <subcellularLocation>
        <location evidence="1">Cell envelope</location>
    </subcellularLocation>
</comment>
<accession>A0A1M6W7L7</accession>
<dbReference type="PANTHER" id="PTHR30158:SF24">
    <property type="entry name" value="HLYD FAMILY SECRETION PROTEIN"/>
    <property type="match status" value="1"/>
</dbReference>
<dbReference type="Gene3D" id="2.40.50.100">
    <property type="match status" value="1"/>
</dbReference>
<feature type="domain" description="Multidrug resistance protein MdtA-like alpha-helical hairpin" evidence="3">
    <location>
        <begin position="209"/>
        <end position="277"/>
    </location>
</feature>
<dbReference type="SUPFAM" id="SSF111369">
    <property type="entry name" value="HlyD-like secretion proteins"/>
    <property type="match status" value="1"/>
</dbReference>
<dbReference type="Proteomes" id="UP000189935">
    <property type="component" value="Chromosome I"/>
</dbReference>
<evidence type="ECO:0000259" key="3">
    <source>
        <dbReference type="Pfam" id="PF25876"/>
    </source>
</evidence>
<evidence type="ECO:0000259" key="4">
    <source>
        <dbReference type="Pfam" id="PF25917"/>
    </source>
</evidence>
<dbReference type="Pfam" id="PF25967">
    <property type="entry name" value="RND-MFP_C"/>
    <property type="match status" value="1"/>
</dbReference>
<dbReference type="Pfam" id="PF25917">
    <property type="entry name" value="BSH_RND"/>
    <property type="match status" value="1"/>
</dbReference>
<feature type="domain" description="Multidrug resistance protein MdtA-like C-terminal permuted SH3" evidence="6">
    <location>
        <begin position="412"/>
        <end position="472"/>
    </location>
</feature>
<evidence type="ECO:0000313" key="7">
    <source>
        <dbReference type="EMBL" id="SHK89711.1"/>
    </source>
</evidence>
<evidence type="ECO:0000313" key="8">
    <source>
        <dbReference type="Proteomes" id="UP000189935"/>
    </source>
</evidence>
<dbReference type="GO" id="GO:0022857">
    <property type="term" value="F:transmembrane transporter activity"/>
    <property type="evidence" value="ECO:0007669"/>
    <property type="project" value="InterPro"/>
</dbReference>
<protein>
    <submittedName>
        <fullName evidence="7">RND family efflux transporter, MFP subunit</fullName>
    </submittedName>
</protein>
<feature type="domain" description="Multidrug resistance protein MdtA-like beta-barrel" evidence="5">
    <location>
        <begin position="317"/>
        <end position="404"/>
    </location>
</feature>
<feature type="domain" description="Multidrug resistance protein MdtA-like barrel-sandwich hybrid" evidence="4">
    <location>
        <begin position="168"/>
        <end position="303"/>
    </location>
</feature>
<dbReference type="Pfam" id="PF25876">
    <property type="entry name" value="HH_MFP_RND"/>
    <property type="match status" value="1"/>
</dbReference>
<sequence>MDLVPQPIGQLDAIRDDTQHGRDLPLNIPFRQLFPTLSVGSTKFLDRRRCRRTMILLDPGRYLNRLTPDLILVLPPRPRVGKKWGKIKLSATEPSEPRAQPHIFGSRSLRRVTPLVALFAVTLSGCGDKPAQPAAAAAAAPPVTVAQPVKRTVTDWDEFTGRFDAVEEVQVRARVGGFVTNVEFRDGATVNTGDLLYIIDPRPFEAVAEQADGQLSDARAKAELAKRELDRGLTLNQTQAVSDSVVDQRRQALQAARAAEMQAEGLLKAAKLNIEFTHVIAPISGRVSRHLVSIGNLVQGSDTGGGTLLTSIVSLDPIYVYFDLDEATYLKYNRLYFEGKRPSSRETQNPVQVALTGETKPSHDGKVDFLDNRLDVSTGTLRGRAVIPNKDLSILPGQFGRVRLIASAPYEALLLPDTAIATDQSRKIVFVVKDDDTVEAKPVTLGPLDEGLRVVREGLKPEDRVIVDGLQRARVGAKVSPHAAPAAPAGSKT</sequence>
<comment type="similarity">
    <text evidence="2">Belongs to the membrane fusion protein (MFP) (TC 8.A.1) family.</text>
</comment>
<dbReference type="Gene3D" id="2.40.420.20">
    <property type="match status" value="1"/>
</dbReference>
<proteinExistence type="inferred from homology"/>
<evidence type="ECO:0000256" key="1">
    <source>
        <dbReference type="ARBA" id="ARBA00004196"/>
    </source>
</evidence>
<organism evidence="7 8">
    <name type="scientific">Bradyrhizobium lablabi</name>
    <dbReference type="NCBI Taxonomy" id="722472"/>
    <lineage>
        <taxon>Bacteria</taxon>
        <taxon>Pseudomonadati</taxon>
        <taxon>Pseudomonadota</taxon>
        <taxon>Alphaproteobacteria</taxon>
        <taxon>Hyphomicrobiales</taxon>
        <taxon>Nitrobacteraceae</taxon>
        <taxon>Bradyrhizobium</taxon>
    </lineage>
</organism>
<dbReference type="Gene3D" id="1.10.287.470">
    <property type="entry name" value="Helix hairpin bin"/>
    <property type="match status" value="1"/>
</dbReference>
<gene>
    <name evidence="7" type="ORF">SAMN05444159_4474</name>
</gene>
<dbReference type="PANTHER" id="PTHR30158">
    <property type="entry name" value="ACRA/E-RELATED COMPONENT OF DRUG EFFLUX TRANSPORTER"/>
    <property type="match status" value="1"/>
</dbReference>
<dbReference type="Pfam" id="PF25944">
    <property type="entry name" value="Beta-barrel_RND"/>
    <property type="match status" value="1"/>
</dbReference>
<dbReference type="GO" id="GO:0030313">
    <property type="term" value="C:cell envelope"/>
    <property type="evidence" value="ECO:0007669"/>
    <property type="project" value="UniProtKB-SubCell"/>
</dbReference>
<dbReference type="NCBIfam" id="TIGR01730">
    <property type="entry name" value="RND_mfp"/>
    <property type="match status" value="1"/>
</dbReference>
<dbReference type="InterPro" id="IPR058627">
    <property type="entry name" value="MdtA-like_C"/>
</dbReference>
<dbReference type="AlphaFoldDB" id="A0A1M6W7L7"/>
<evidence type="ECO:0000256" key="2">
    <source>
        <dbReference type="ARBA" id="ARBA00009477"/>
    </source>
</evidence>
<dbReference type="InterPro" id="IPR058625">
    <property type="entry name" value="MdtA-like_BSH"/>
</dbReference>
<dbReference type="GO" id="GO:0046677">
    <property type="term" value="P:response to antibiotic"/>
    <property type="evidence" value="ECO:0007669"/>
    <property type="project" value="TreeGrafter"/>
</dbReference>
<name>A0A1M6W7L7_9BRAD</name>
<dbReference type="Gene3D" id="2.40.30.170">
    <property type="match status" value="1"/>
</dbReference>
<reference evidence="7 8" key="1">
    <citation type="submission" date="2016-11" db="EMBL/GenBank/DDBJ databases">
        <authorList>
            <person name="Jaros S."/>
            <person name="Januszkiewicz K."/>
            <person name="Wedrychowicz H."/>
        </authorList>
    </citation>
    <scope>NUCLEOTIDE SEQUENCE [LARGE SCALE GENOMIC DNA]</scope>
    <source>
        <strain evidence="7 8">GAS499</strain>
    </source>
</reference>
<dbReference type="InterPro" id="IPR058626">
    <property type="entry name" value="MdtA-like_b-barrel"/>
</dbReference>
<dbReference type="EMBL" id="LT670844">
    <property type="protein sequence ID" value="SHK89711.1"/>
    <property type="molecule type" value="Genomic_DNA"/>
</dbReference>
<dbReference type="FunFam" id="2.40.420.20:FF:000001">
    <property type="entry name" value="Efflux RND transporter periplasmic adaptor subunit"/>
    <property type="match status" value="1"/>
</dbReference>